<dbReference type="AlphaFoldDB" id="A0AAW2T590"/>
<feature type="domain" description="Fungal lipase-type" evidence="6">
    <location>
        <begin position="137"/>
        <end position="305"/>
    </location>
</feature>
<dbReference type="GO" id="GO:0016042">
    <property type="term" value="P:lipid catabolic process"/>
    <property type="evidence" value="ECO:0007669"/>
    <property type="project" value="UniProtKB-UniRule"/>
</dbReference>
<dbReference type="EMBL" id="JACGWJ010000009">
    <property type="protein sequence ID" value="KAL0399875.1"/>
    <property type="molecule type" value="Genomic_DNA"/>
</dbReference>
<accession>A0AAW2T590</accession>
<keyword evidence="2 5" id="KW-0378">Hydrolase</keyword>
<protein>
    <recommendedName>
        <fullName evidence="5">Phospholipase A1</fullName>
        <ecNumber evidence="5">3.1.1.-</ecNumber>
    </recommendedName>
</protein>
<keyword evidence="4 5" id="KW-0443">Lipid metabolism</keyword>
<comment type="function">
    <text evidence="5">Acylhydrolase that catalyzes the hydrolysis of phospholipids at the sn-1 position.</text>
</comment>
<reference evidence="7" key="1">
    <citation type="submission" date="2020-06" db="EMBL/GenBank/DDBJ databases">
        <authorList>
            <person name="Li T."/>
            <person name="Hu X."/>
            <person name="Zhang T."/>
            <person name="Song X."/>
            <person name="Zhang H."/>
            <person name="Dai N."/>
            <person name="Sheng W."/>
            <person name="Hou X."/>
            <person name="Wei L."/>
        </authorList>
    </citation>
    <scope>NUCLEOTIDE SEQUENCE</scope>
    <source>
        <strain evidence="7">G02</strain>
        <tissue evidence="7">Leaf</tissue>
    </source>
</reference>
<reference evidence="7" key="2">
    <citation type="journal article" date="2024" name="Plant">
        <title>Genomic evolution and insights into agronomic trait innovations of Sesamum species.</title>
        <authorList>
            <person name="Miao H."/>
            <person name="Wang L."/>
            <person name="Qu L."/>
            <person name="Liu H."/>
            <person name="Sun Y."/>
            <person name="Le M."/>
            <person name="Wang Q."/>
            <person name="Wei S."/>
            <person name="Zheng Y."/>
            <person name="Lin W."/>
            <person name="Duan Y."/>
            <person name="Cao H."/>
            <person name="Xiong S."/>
            <person name="Wang X."/>
            <person name="Wei L."/>
            <person name="Li C."/>
            <person name="Ma Q."/>
            <person name="Ju M."/>
            <person name="Zhao R."/>
            <person name="Li G."/>
            <person name="Mu C."/>
            <person name="Tian Q."/>
            <person name="Mei H."/>
            <person name="Zhang T."/>
            <person name="Gao T."/>
            <person name="Zhang H."/>
        </authorList>
    </citation>
    <scope>NUCLEOTIDE SEQUENCE</scope>
    <source>
        <strain evidence="7">G02</strain>
    </source>
</reference>
<proteinExistence type="inferred from homology"/>
<evidence type="ECO:0000256" key="1">
    <source>
        <dbReference type="ARBA" id="ARBA00010701"/>
    </source>
</evidence>
<dbReference type="CDD" id="cd00519">
    <property type="entry name" value="Lipase_3"/>
    <property type="match status" value="1"/>
</dbReference>
<dbReference type="EC" id="3.1.1.-" evidence="5"/>
<gene>
    <name evidence="7" type="ORF">Sradi_2330800</name>
</gene>
<dbReference type="PANTHER" id="PTHR31828:SF1">
    <property type="entry name" value="PHOSPHOLIPASE A1-IIGAMMA"/>
    <property type="match status" value="1"/>
</dbReference>
<dbReference type="SUPFAM" id="SSF53474">
    <property type="entry name" value="alpha/beta-Hydrolases"/>
    <property type="match status" value="1"/>
</dbReference>
<evidence type="ECO:0000256" key="5">
    <source>
        <dbReference type="RuleBase" id="RU367093"/>
    </source>
</evidence>
<dbReference type="Gene3D" id="3.40.50.1820">
    <property type="entry name" value="alpha/beta hydrolase"/>
    <property type="match status" value="1"/>
</dbReference>
<comment type="caution">
    <text evidence="7">The sequence shown here is derived from an EMBL/GenBank/DDBJ whole genome shotgun (WGS) entry which is preliminary data.</text>
</comment>
<sequence>MTECIRPERWRELSGENKWKNLLDPLDSDLQKYLIHYGAMAQATNDTFDMDLLSKYVGSSKYSRKNMLSRVGLVKGNPYKYKVVKFIYATSGITVPSSFILKPVSEDTWLKYSNWMGYVAVATDEGKSALGRRDILVAWRGTISPIEWMKDFEFPLVPASKILGERGGHKAMVHQGFLSVYTSDNSRSKFNKQVHEIRYKIVNFASNLQVLSELKTLVEQYKDEEISITVTGHSLGGALSVLNATDIVWNGHNKTGNKACPVTAFVYGCPMAGDRNFRDMTETMKNLQFLRIRNLPDIVPTVPPPTVGYTPVGVELKIDSRKSRFLNPGDTYTWHSLEAAYLHTLAIQKGDKVERDIALVNKRTGALKPKNILSPLPGGVKRIRVWCKTMMALGNCVIMKWMRIEDEDDDDDDDDDPSIYICICMYETIIKWT</sequence>
<evidence type="ECO:0000256" key="4">
    <source>
        <dbReference type="ARBA" id="ARBA00023098"/>
    </source>
</evidence>
<dbReference type="Pfam" id="PF01764">
    <property type="entry name" value="Lipase_3"/>
    <property type="match status" value="1"/>
</dbReference>
<dbReference type="PANTHER" id="PTHR31828">
    <property type="entry name" value="PHOSPHOLIPASE A1-IIGAMMA"/>
    <property type="match status" value="1"/>
</dbReference>
<dbReference type="InterPro" id="IPR029058">
    <property type="entry name" value="AB_hydrolase_fold"/>
</dbReference>
<keyword evidence="3 5" id="KW-0442">Lipid degradation</keyword>
<dbReference type="InterPro" id="IPR002921">
    <property type="entry name" value="Fungal_lipase-type"/>
</dbReference>
<dbReference type="GO" id="GO:0005737">
    <property type="term" value="C:cytoplasm"/>
    <property type="evidence" value="ECO:0007669"/>
    <property type="project" value="UniProtKB-ARBA"/>
</dbReference>
<comment type="similarity">
    <text evidence="1 5">Belongs to the AB hydrolase superfamily. Lipase family.</text>
</comment>
<evidence type="ECO:0000256" key="2">
    <source>
        <dbReference type="ARBA" id="ARBA00022801"/>
    </source>
</evidence>
<dbReference type="InterPro" id="IPR033556">
    <property type="entry name" value="PLA"/>
</dbReference>
<organism evidence="7">
    <name type="scientific">Sesamum radiatum</name>
    <name type="common">Black benniseed</name>
    <dbReference type="NCBI Taxonomy" id="300843"/>
    <lineage>
        <taxon>Eukaryota</taxon>
        <taxon>Viridiplantae</taxon>
        <taxon>Streptophyta</taxon>
        <taxon>Embryophyta</taxon>
        <taxon>Tracheophyta</taxon>
        <taxon>Spermatophyta</taxon>
        <taxon>Magnoliopsida</taxon>
        <taxon>eudicotyledons</taxon>
        <taxon>Gunneridae</taxon>
        <taxon>Pentapetalae</taxon>
        <taxon>asterids</taxon>
        <taxon>lamiids</taxon>
        <taxon>Lamiales</taxon>
        <taxon>Pedaliaceae</taxon>
        <taxon>Sesamum</taxon>
    </lineage>
</organism>
<dbReference type="GO" id="GO:0008970">
    <property type="term" value="F:phospholipase A1 activity"/>
    <property type="evidence" value="ECO:0007669"/>
    <property type="project" value="UniProtKB-UniRule"/>
</dbReference>
<dbReference type="FunFam" id="3.40.50.1820:FF:000065">
    <property type="entry name" value="Phospholipase A1-II 3"/>
    <property type="match status" value="1"/>
</dbReference>
<evidence type="ECO:0000313" key="7">
    <source>
        <dbReference type="EMBL" id="KAL0399875.1"/>
    </source>
</evidence>
<name>A0AAW2T590_SESRA</name>
<evidence type="ECO:0000256" key="3">
    <source>
        <dbReference type="ARBA" id="ARBA00022963"/>
    </source>
</evidence>
<evidence type="ECO:0000259" key="6">
    <source>
        <dbReference type="Pfam" id="PF01764"/>
    </source>
</evidence>